<accession>A0A5R9GHR5</accession>
<dbReference type="Proteomes" id="UP000309676">
    <property type="component" value="Unassembled WGS sequence"/>
</dbReference>
<keyword evidence="3" id="KW-1185">Reference proteome</keyword>
<dbReference type="OrthoDB" id="2360619at2"/>
<feature type="region of interest" description="Disordered" evidence="1">
    <location>
        <begin position="90"/>
        <end position="123"/>
    </location>
</feature>
<gene>
    <name evidence="2" type="ORF">FE782_16670</name>
</gene>
<evidence type="ECO:0000313" key="2">
    <source>
        <dbReference type="EMBL" id="TLS51025.1"/>
    </source>
</evidence>
<evidence type="ECO:0000256" key="1">
    <source>
        <dbReference type="SAM" id="MobiDB-lite"/>
    </source>
</evidence>
<proteinExistence type="predicted"/>
<organism evidence="2 3">
    <name type="scientific">Paenibacillus antri</name>
    <dbReference type="NCBI Taxonomy" id="2582848"/>
    <lineage>
        <taxon>Bacteria</taxon>
        <taxon>Bacillati</taxon>
        <taxon>Bacillota</taxon>
        <taxon>Bacilli</taxon>
        <taxon>Bacillales</taxon>
        <taxon>Paenibacillaceae</taxon>
        <taxon>Paenibacillus</taxon>
    </lineage>
</organism>
<dbReference type="RefSeq" id="WP_138195377.1">
    <property type="nucleotide sequence ID" value="NZ_VCIW01000011.1"/>
</dbReference>
<name>A0A5R9GHR5_9BACL</name>
<reference evidence="2 3" key="1">
    <citation type="submission" date="2019-05" db="EMBL/GenBank/DDBJ databases">
        <authorList>
            <person name="Narsing Rao M.P."/>
            <person name="Li W.J."/>
        </authorList>
    </citation>
    <scope>NUCLEOTIDE SEQUENCE [LARGE SCALE GENOMIC DNA]</scope>
    <source>
        <strain evidence="2 3">SYSU_K30003</strain>
    </source>
</reference>
<feature type="compositionally biased region" description="Low complexity" evidence="1">
    <location>
        <begin position="97"/>
        <end position="117"/>
    </location>
</feature>
<sequence>MLDFERKLAVFSSFPELVRKDVSLGRVNFHYEQSVYEKKTVGFHLHPNGNGYVYAALIPGAETDPKGFVNVRDASEDELREWIAASIRSLSSRPDGEAQAAAAPTPEPQTAAPAATESRWTNDEGQTLRLTFEDDLWYVFAGQNLESAFETYDEAEAYMREEGFRKQP</sequence>
<dbReference type="EMBL" id="VCIW01000011">
    <property type="protein sequence ID" value="TLS51025.1"/>
    <property type="molecule type" value="Genomic_DNA"/>
</dbReference>
<evidence type="ECO:0000313" key="3">
    <source>
        <dbReference type="Proteomes" id="UP000309676"/>
    </source>
</evidence>
<dbReference type="AlphaFoldDB" id="A0A5R9GHR5"/>
<protein>
    <submittedName>
        <fullName evidence="2">Uncharacterized protein</fullName>
    </submittedName>
</protein>
<comment type="caution">
    <text evidence="2">The sequence shown here is derived from an EMBL/GenBank/DDBJ whole genome shotgun (WGS) entry which is preliminary data.</text>
</comment>